<comment type="caution">
    <text evidence="2">The sequence shown here is derived from an EMBL/GenBank/DDBJ whole genome shotgun (WGS) entry which is preliminary data.</text>
</comment>
<accession>A0AAN8UR32</accession>
<dbReference type="AlphaFoldDB" id="A0AAN8UR32"/>
<proteinExistence type="predicted"/>
<name>A0AAN8UR32_9MAGN</name>
<feature type="chain" id="PRO_5042997816" evidence="1">
    <location>
        <begin position="20"/>
        <end position="52"/>
    </location>
</feature>
<sequence length="52" mass="5744">MNHLLQQLSLLSLQALLLSSSFPQTLPPPLLLSPPLLSPLFSRYHPQVSPIV</sequence>
<protein>
    <submittedName>
        <fullName evidence="2">Uncharacterized protein</fullName>
    </submittedName>
</protein>
<dbReference type="Proteomes" id="UP001370490">
    <property type="component" value="Unassembled WGS sequence"/>
</dbReference>
<dbReference type="EMBL" id="JBAMMX010000024">
    <property type="protein sequence ID" value="KAK6916416.1"/>
    <property type="molecule type" value="Genomic_DNA"/>
</dbReference>
<reference evidence="2 3" key="1">
    <citation type="submission" date="2023-12" db="EMBL/GenBank/DDBJ databases">
        <title>A high-quality genome assembly for Dillenia turbinata (Dilleniales).</title>
        <authorList>
            <person name="Chanderbali A."/>
        </authorList>
    </citation>
    <scope>NUCLEOTIDE SEQUENCE [LARGE SCALE GENOMIC DNA]</scope>
    <source>
        <strain evidence="2">LSX21</strain>
        <tissue evidence="2">Leaf</tissue>
    </source>
</reference>
<evidence type="ECO:0000313" key="3">
    <source>
        <dbReference type="Proteomes" id="UP001370490"/>
    </source>
</evidence>
<gene>
    <name evidence="2" type="ORF">RJ641_019277</name>
</gene>
<feature type="signal peptide" evidence="1">
    <location>
        <begin position="1"/>
        <end position="19"/>
    </location>
</feature>
<evidence type="ECO:0000256" key="1">
    <source>
        <dbReference type="SAM" id="SignalP"/>
    </source>
</evidence>
<keyword evidence="3" id="KW-1185">Reference proteome</keyword>
<organism evidence="2 3">
    <name type="scientific">Dillenia turbinata</name>
    <dbReference type="NCBI Taxonomy" id="194707"/>
    <lineage>
        <taxon>Eukaryota</taxon>
        <taxon>Viridiplantae</taxon>
        <taxon>Streptophyta</taxon>
        <taxon>Embryophyta</taxon>
        <taxon>Tracheophyta</taxon>
        <taxon>Spermatophyta</taxon>
        <taxon>Magnoliopsida</taxon>
        <taxon>eudicotyledons</taxon>
        <taxon>Gunneridae</taxon>
        <taxon>Pentapetalae</taxon>
        <taxon>Dilleniales</taxon>
        <taxon>Dilleniaceae</taxon>
        <taxon>Dillenia</taxon>
    </lineage>
</organism>
<keyword evidence="1" id="KW-0732">Signal</keyword>
<evidence type="ECO:0000313" key="2">
    <source>
        <dbReference type="EMBL" id="KAK6916416.1"/>
    </source>
</evidence>